<protein>
    <submittedName>
        <fullName evidence="9">Putative chy zinc finger domain-containing protein</fullName>
    </submittedName>
</protein>
<proteinExistence type="predicted"/>
<dbReference type="InterPro" id="IPR037274">
    <property type="entry name" value="Znf_CHY_sf"/>
</dbReference>
<dbReference type="SUPFAM" id="SSF161219">
    <property type="entry name" value="CHY zinc finger-like"/>
    <property type="match status" value="1"/>
</dbReference>
<gene>
    <name evidence="9" type="ORF">BcDW1_4019</name>
</gene>
<evidence type="ECO:0000256" key="4">
    <source>
        <dbReference type="PROSITE-ProRule" id="PRU00601"/>
    </source>
</evidence>
<dbReference type="Pfam" id="PF00642">
    <property type="entry name" value="zf-CCCH"/>
    <property type="match status" value="1"/>
</dbReference>
<dbReference type="PROSITE" id="PS50103">
    <property type="entry name" value="ZF_C3H1"/>
    <property type="match status" value="1"/>
</dbReference>
<evidence type="ECO:0000256" key="6">
    <source>
        <dbReference type="SAM" id="MobiDB-lite"/>
    </source>
</evidence>
<dbReference type="AlphaFoldDB" id="M7U1F0"/>
<dbReference type="OrthoDB" id="10253329at2759"/>
<evidence type="ECO:0000313" key="9">
    <source>
        <dbReference type="EMBL" id="EMR87385.1"/>
    </source>
</evidence>
<feature type="compositionally biased region" description="Basic and acidic residues" evidence="6">
    <location>
        <begin position="813"/>
        <end position="822"/>
    </location>
</feature>
<evidence type="ECO:0000256" key="3">
    <source>
        <dbReference type="ARBA" id="ARBA00022833"/>
    </source>
</evidence>
<feature type="domain" description="CHY-type" evidence="8">
    <location>
        <begin position="729"/>
        <end position="796"/>
    </location>
</feature>
<evidence type="ECO:0000256" key="1">
    <source>
        <dbReference type="ARBA" id="ARBA00022723"/>
    </source>
</evidence>
<dbReference type="Pfam" id="PF05495">
    <property type="entry name" value="zf-CHY"/>
    <property type="match status" value="1"/>
</dbReference>
<sequence>MPSSSTPPQSLDTMTSNLSNSTGQKLDFPIHRLHLCLIFPIFPLCINLKTRVVVHIMAFCLGSSACYNRTDALADITNEHDSASQALELHSPKPLKTRICRYFSKSGNCRAGDSCSFIHDPTKLPSRATANKTVPEVSQASISEATQGQNVIQNHSSQAITNPVPASRVVSKPVPQAQTENPREFQLGQIRRRFSPKEIRPSGNAEGTTILKFNLTPSDPDFPFEMTALECSLTVPPRYPIASPSLRVENKDIPRGFAINVENGFDQLVNEKENATLLDLMKSLDKHLEEFLSAQKAETVKIVMNKDTRHLSIPSREVQPVVPPPQPESAIKESEQPKVTPVKPTVSFTESEKAEASKKREVETRQFEARMGRLPLYKKSSDGIAYTIPIEPRKRGDLPLSIKAVKSIQLFVPTIYPLEPCRIKLEGVDAPEAKSVEKGFGQKAEEAKALNLMGHINYLAQNMHVLAKTALNTEPKPTSVVRTPSPVVEEQKDVKGKSVSTDETEEKSHIQYIARPPEWTIVNAEDAEYSDSESMYSYDSGDESETDEGGVGVEHEPENPTPNPERGTAISFPFIELYGIELLEVTTLNITVKCSRCREITEIKGLKTGVQKTETCRKCATALVICYRRDFVHASNVRAGFLDLEGCVVSDMLPSTFTPTCSTCSTIYPSPGIISIRGETTTNVCRECHSKFTFSIPTIKFLQISSSATPHNILPRKKKETLGIVPGTSLPKNGLCRHYGKSYRWFRFSCCEKVYACDKCHDETEEHVNEWAKRMICGWCSREGNYRPEDCAGCGERVISRRRGGASFWEGGKGTRDKTKMSRKDKRKYRRVGGGTVKKT</sequence>
<evidence type="ECO:0000256" key="5">
    <source>
        <dbReference type="PROSITE-ProRule" id="PRU00723"/>
    </source>
</evidence>
<feature type="region of interest" description="Disordered" evidence="6">
    <location>
        <begin position="808"/>
        <end position="840"/>
    </location>
</feature>
<name>M7U1F0_BOTF1</name>
<dbReference type="HOGENOM" id="CLU_012592_0_0_1"/>
<accession>M7U1F0</accession>
<dbReference type="GO" id="GO:0008270">
    <property type="term" value="F:zinc ion binding"/>
    <property type="evidence" value="ECO:0007669"/>
    <property type="project" value="UniProtKB-KW"/>
</dbReference>
<dbReference type="STRING" id="1290391.M7U1F0"/>
<dbReference type="PROSITE" id="PS51266">
    <property type="entry name" value="ZF_CHY"/>
    <property type="match status" value="1"/>
</dbReference>
<feature type="region of interest" description="Disordered" evidence="6">
    <location>
        <begin position="476"/>
        <end position="508"/>
    </location>
</feature>
<evidence type="ECO:0000259" key="7">
    <source>
        <dbReference type="PROSITE" id="PS50103"/>
    </source>
</evidence>
<dbReference type="InterPro" id="IPR008913">
    <property type="entry name" value="Znf_CHY"/>
</dbReference>
<dbReference type="Proteomes" id="UP000012045">
    <property type="component" value="Unassembled WGS sequence"/>
</dbReference>
<evidence type="ECO:0000259" key="8">
    <source>
        <dbReference type="PROSITE" id="PS51266"/>
    </source>
</evidence>
<dbReference type="SUPFAM" id="SSF90229">
    <property type="entry name" value="CCCH zinc finger"/>
    <property type="match status" value="1"/>
</dbReference>
<keyword evidence="2 4" id="KW-0863">Zinc-finger</keyword>
<keyword evidence="1 5" id="KW-0479">Metal-binding</keyword>
<feature type="region of interest" description="Disordered" evidence="6">
    <location>
        <begin position="530"/>
        <end position="566"/>
    </location>
</feature>
<feature type="zinc finger region" description="C3H1-type" evidence="5">
    <location>
        <begin position="94"/>
        <end position="122"/>
    </location>
</feature>
<feature type="region of interest" description="Disordered" evidence="6">
    <location>
        <begin position="315"/>
        <end position="364"/>
    </location>
</feature>
<dbReference type="InterPro" id="IPR036855">
    <property type="entry name" value="Znf_CCCH_sf"/>
</dbReference>
<evidence type="ECO:0000313" key="10">
    <source>
        <dbReference type="Proteomes" id="UP000012045"/>
    </source>
</evidence>
<organism evidence="9 10">
    <name type="scientific">Botryotinia fuckeliana (strain BcDW1)</name>
    <name type="common">Noble rot fungus</name>
    <name type="synonym">Botrytis cinerea</name>
    <dbReference type="NCBI Taxonomy" id="1290391"/>
    <lineage>
        <taxon>Eukaryota</taxon>
        <taxon>Fungi</taxon>
        <taxon>Dikarya</taxon>
        <taxon>Ascomycota</taxon>
        <taxon>Pezizomycotina</taxon>
        <taxon>Leotiomycetes</taxon>
        <taxon>Helotiales</taxon>
        <taxon>Sclerotiniaceae</taxon>
        <taxon>Botrytis</taxon>
    </lineage>
</organism>
<dbReference type="SMART" id="SM00356">
    <property type="entry name" value="ZnF_C3H1"/>
    <property type="match status" value="1"/>
</dbReference>
<dbReference type="Gene3D" id="4.10.1000.10">
    <property type="entry name" value="Zinc finger, CCCH-type"/>
    <property type="match status" value="1"/>
</dbReference>
<feature type="domain" description="C3H1-type" evidence="7">
    <location>
        <begin position="94"/>
        <end position="122"/>
    </location>
</feature>
<dbReference type="InterPro" id="IPR000571">
    <property type="entry name" value="Znf_CCCH"/>
</dbReference>
<reference evidence="10" key="1">
    <citation type="journal article" date="2013" name="Genome Announc.">
        <title>Draft genome sequence of Botrytis cinerea BcDW1, inoculum for noble rot of grape berries.</title>
        <authorList>
            <person name="Blanco-Ulate B."/>
            <person name="Allen G."/>
            <person name="Powell A.L."/>
            <person name="Cantu D."/>
        </authorList>
    </citation>
    <scope>NUCLEOTIDE SEQUENCE [LARGE SCALE GENOMIC DNA]</scope>
    <source>
        <strain evidence="10">BcDW1</strain>
    </source>
</reference>
<keyword evidence="3 5" id="KW-0862">Zinc</keyword>
<feature type="compositionally biased region" description="Basic and acidic residues" evidence="6">
    <location>
        <begin position="350"/>
        <end position="364"/>
    </location>
</feature>
<feature type="compositionally biased region" description="Low complexity" evidence="6">
    <location>
        <begin position="476"/>
        <end position="488"/>
    </location>
</feature>
<dbReference type="EMBL" id="KB707832">
    <property type="protein sequence ID" value="EMR87385.1"/>
    <property type="molecule type" value="Genomic_DNA"/>
</dbReference>
<evidence type="ECO:0000256" key="2">
    <source>
        <dbReference type="ARBA" id="ARBA00022771"/>
    </source>
</evidence>